<feature type="domain" description="Thioredoxin" evidence="3">
    <location>
        <begin position="2"/>
        <end position="157"/>
    </location>
</feature>
<dbReference type="OrthoDB" id="6924at2157"/>
<feature type="region of interest" description="Disordered" evidence="2">
    <location>
        <begin position="252"/>
        <end position="274"/>
    </location>
</feature>
<dbReference type="InterPro" id="IPR036249">
    <property type="entry name" value="Thioredoxin-like_sf"/>
</dbReference>
<dbReference type="Gene3D" id="3.40.30.10">
    <property type="entry name" value="Glutaredoxin"/>
    <property type="match status" value="1"/>
</dbReference>
<dbReference type="AlphaFoldDB" id="C7NN99"/>
<dbReference type="HOGENOM" id="CLU_040129_0_0_2"/>
<feature type="compositionally biased region" description="Acidic residues" evidence="2">
    <location>
        <begin position="365"/>
        <end position="396"/>
    </location>
</feature>
<evidence type="ECO:0000256" key="2">
    <source>
        <dbReference type="SAM" id="MobiDB-lite"/>
    </source>
</evidence>
<evidence type="ECO:0000313" key="5">
    <source>
        <dbReference type="Proteomes" id="UP000002071"/>
    </source>
</evidence>
<dbReference type="GeneID" id="8383600"/>
<dbReference type="InterPro" id="IPR050455">
    <property type="entry name" value="Tpx_Peroxidase_subfamily"/>
</dbReference>
<dbReference type="KEGG" id="hut:Huta_1323"/>
<dbReference type="SUPFAM" id="SSF52833">
    <property type="entry name" value="Thioredoxin-like"/>
    <property type="match status" value="1"/>
</dbReference>
<dbReference type="InterPro" id="IPR013766">
    <property type="entry name" value="Thioredoxin_domain"/>
</dbReference>
<accession>C7NN99</accession>
<gene>
    <name evidence="4" type="ordered locus">Huta_1323</name>
</gene>
<keyword evidence="1" id="KW-0676">Redox-active center</keyword>
<dbReference type="eggNOG" id="arCOG00310">
    <property type="taxonomic scope" value="Archaea"/>
</dbReference>
<evidence type="ECO:0000313" key="4">
    <source>
        <dbReference type="EMBL" id="ACV11499.1"/>
    </source>
</evidence>
<feature type="compositionally biased region" description="Basic and acidic residues" evidence="2">
    <location>
        <begin position="422"/>
        <end position="438"/>
    </location>
</feature>
<reference evidence="4 5" key="1">
    <citation type="journal article" date="2009" name="Stand. Genomic Sci.">
        <title>Complete genome sequence of Halorhabdus utahensis type strain (AX-2).</title>
        <authorList>
            <person name="Anderson I."/>
            <person name="Tindall B.J."/>
            <person name="Pomrenke H."/>
            <person name="Goker M."/>
            <person name="Lapidus A."/>
            <person name="Nolan M."/>
            <person name="Copeland A."/>
            <person name="Glavina Del Rio T."/>
            <person name="Chen F."/>
            <person name="Tice H."/>
            <person name="Cheng J.F."/>
            <person name="Lucas S."/>
            <person name="Chertkov O."/>
            <person name="Bruce D."/>
            <person name="Brettin T."/>
            <person name="Detter J.C."/>
            <person name="Han C."/>
            <person name="Goodwin L."/>
            <person name="Land M."/>
            <person name="Hauser L."/>
            <person name="Chang Y.J."/>
            <person name="Jeffries C.D."/>
            <person name="Pitluck S."/>
            <person name="Pati A."/>
            <person name="Mavromatis K."/>
            <person name="Ivanova N."/>
            <person name="Ovchinnikova G."/>
            <person name="Chen A."/>
            <person name="Palaniappan K."/>
            <person name="Chain P."/>
            <person name="Rohde M."/>
            <person name="Bristow J."/>
            <person name="Eisen J.A."/>
            <person name="Markowitz V."/>
            <person name="Hugenholtz P."/>
            <person name="Kyrpides N.C."/>
            <person name="Klenk H.P."/>
        </authorList>
    </citation>
    <scope>NUCLEOTIDE SEQUENCE [LARGE SCALE GENOMIC DNA]</scope>
    <source>
        <strain evidence="5">DSM 12940 / JCM 11049 / AX-2</strain>
    </source>
</reference>
<dbReference type="Pfam" id="PF00578">
    <property type="entry name" value="AhpC-TSA"/>
    <property type="match status" value="1"/>
</dbReference>
<dbReference type="GO" id="GO:0016209">
    <property type="term" value="F:antioxidant activity"/>
    <property type="evidence" value="ECO:0007669"/>
    <property type="project" value="InterPro"/>
</dbReference>
<dbReference type="PROSITE" id="PS51352">
    <property type="entry name" value="THIOREDOXIN_2"/>
    <property type="match status" value="1"/>
</dbReference>
<dbReference type="PANTHER" id="PTHR43110">
    <property type="entry name" value="THIOL PEROXIDASE"/>
    <property type="match status" value="1"/>
</dbReference>
<dbReference type="RefSeq" id="WP_015789073.1">
    <property type="nucleotide sequence ID" value="NC_013158.1"/>
</dbReference>
<dbReference type="EMBL" id="CP001687">
    <property type="protein sequence ID" value="ACV11499.1"/>
    <property type="molecule type" value="Genomic_DNA"/>
</dbReference>
<evidence type="ECO:0000259" key="3">
    <source>
        <dbReference type="PROSITE" id="PS51352"/>
    </source>
</evidence>
<sequence length="483" mass="52499">MLSPGEQPPAFTLPAVVEGDIETVSLDEYLGDRIVILAFYPGDFNPACGEESDLDELDLFTMQPDVAVIGIAPDTVFSHRKFAEEYDLAIPLAADTRGEVASAYGVDFEDEHGQHLAERAVFVIDLDGVVQYTWSTQDLRKVPPTEPIQRAVGDIGGDRAAVSRYRVAHAHYIEGRRAFTSAMGEFEDHDWMVSRSDFERAREEFTTATDQFASAGRFVDDDRLSEHFERARRKANALWQAADWLAEAADAFSSGDGEEGNAYRSDAESPLETARDLAEPLDPDDITVEDDEITIDPDALEDDDTVSAMEAIRSGMDEGAAAGGVDLELEEVTIETDDDDELPDHDDPDTETARRMREYAGAGMEIDDPGGAEDDQIADALAEADESIEPADATDEGEAKTDAGEQPPDGSRGQNGPAETEGSDRPAQREAETGHENEATGETETSDTAADAEADVTDEEIEEIAEELQSQSDETAADDERSE</sequence>
<feature type="compositionally biased region" description="Acidic residues" evidence="2">
    <location>
        <begin position="334"/>
        <end position="350"/>
    </location>
</feature>
<proteinExistence type="predicted"/>
<dbReference type="InterPro" id="IPR000866">
    <property type="entry name" value="AhpC/TSA"/>
</dbReference>
<dbReference type="Proteomes" id="UP000002071">
    <property type="component" value="Chromosome"/>
</dbReference>
<dbReference type="PANTHER" id="PTHR43110:SF1">
    <property type="entry name" value="THIOL PEROXIDASE"/>
    <property type="match status" value="1"/>
</dbReference>
<keyword evidence="5" id="KW-1185">Reference proteome</keyword>
<feature type="compositionally biased region" description="Acidic residues" evidence="2">
    <location>
        <begin position="439"/>
        <end position="466"/>
    </location>
</feature>
<protein>
    <submittedName>
        <fullName evidence="4">Alkyl hydroperoxide reductase/ Thiol specific antioxidant/ Mal allergen</fullName>
    </submittedName>
</protein>
<organism evidence="4 5">
    <name type="scientific">Halorhabdus utahensis (strain DSM 12940 / JCM 11049 / AX-2)</name>
    <dbReference type="NCBI Taxonomy" id="519442"/>
    <lineage>
        <taxon>Archaea</taxon>
        <taxon>Methanobacteriati</taxon>
        <taxon>Methanobacteriota</taxon>
        <taxon>Stenosarchaea group</taxon>
        <taxon>Halobacteria</taxon>
        <taxon>Halobacteriales</taxon>
        <taxon>Haloarculaceae</taxon>
        <taxon>Halorhabdus</taxon>
    </lineage>
</organism>
<feature type="region of interest" description="Disordered" evidence="2">
    <location>
        <begin position="334"/>
        <end position="483"/>
    </location>
</feature>
<evidence type="ECO:0000256" key="1">
    <source>
        <dbReference type="ARBA" id="ARBA00023284"/>
    </source>
</evidence>
<name>C7NN99_HALUD</name>
<dbReference type="STRING" id="519442.Huta_1323"/>
<dbReference type="GO" id="GO:0016491">
    <property type="term" value="F:oxidoreductase activity"/>
    <property type="evidence" value="ECO:0007669"/>
    <property type="project" value="InterPro"/>
</dbReference>